<keyword evidence="8" id="KW-0902">Two-component regulatory system</keyword>
<evidence type="ECO:0000313" key="10">
    <source>
        <dbReference type="EMBL" id="MFD1882838.1"/>
    </source>
</evidence>
<dbReference type="PANTHER" id="PTHR43065:SF10">
    <property type="entry name" value="PEROXIDE STRESS-ACTIVATED HISTIDINE KINASE MAK3"/>
    <property type="match status" value="1"/>
</dbReference>
<evidence type="ECO:0000259" key="9">
    <source>
        <dbReference type="PROSITE" id="PS50109"/>
    </source>
</evidence>
<evidence type="ECO:0000256" key="7">
    <source>
        <dbReference type="ARBA" id="ARBA00022840"/>
    </source>
</evidence>
<keyword evidence="6" id="KW-0418">Kinase</keyword>
<dbReference type="EC" id="2.7.13.3" evidence="2"/>
<evidence type="ECO:0000256" key="6">
    <source>
        <dbReference type="ARBA" id="ARBA00022777"/>
    </source>
</evidence>
<accession>A0ABW4R9B4</accession>
<dbReference type="PROSITE" id="PS50109">
    <property type="entry name" value="HIS_KIN"/>
    <property type="match status" value="1"/>
</dbReference>
<dbReference type="InterPro" id="IPR003661">
    <property type="entry name" value="HisK_dim/P_dom"/>
</dbReference>
<dbReference type="InterPro" id="IPR036890">
    <property type="entry name" value="HATPase_C_sf"/>
</dbReference>
<dbReference type="InterPro" id="IPR003594">
    <property type="entry name" value="HATPase_dom"/>
</dbReference>
<name>A0ABW4R9B4_9RHOB</name>
<dbReference type="SUPFAM" id="SSF55874">
    <property type="entry name" value="ATPase domain of HSP90 chaperone/DNA topoisomerase II/histidine kinase"/>
    <property type="match status" value="1"/>
</dbReference>
<keyword evidence="5" id="KW-0547">Nucleotide-binding</keyword>
<reference evidence="11" key="1">
    <citation type="journal article" date="2019" name="Int. J. Syst. Evol. Microbiol.">
        <title>The Global Catalogue of Microorganisms (GCM) 10K type strain sequencing project: providing services to taxonomists for standard genome sequencing and annotation.</title>
        <authorList>
            <consortium name="The Broad Institute Genomics Platform"/>
            <consortium name="The Broad Institute Genome Sequencing Center for Infectious Disease"/>
            <person name="Wu L."/>
            <person name="Ma J."/>
        </authorList>
    </citation>
    <scope>NUCLEOTIDE SEQUENCE [LARGE SCALE GENOMIC DNA]</scope>
    <source>
        <strain evidence="11">CCUG 56029</strain>
    </source>
</reference>
<feature type="domain" description="Histidine kinase" evidence="9">
    <location>
        <begin position="153"/>
        <end position="375"/>
    </location>
</feature>
<comment type="caution">
    <text evidence="10">The sequence shown here is derived from an EMBL/GenBank/DDBJ whole genome shotgun (WGS) entry which is preliminary data.</text>
</comment>
<comment type="catalytic activity">
    <reaction evidence="1">
        <text>ATP + protein L-histidine = ADP + protein N-phospho-L-histidine.</text>
        <dbReference type="EC" id="2.7.13.3"/>
    </reaction>
</comment>
<evidence type="ECO:0000256" key="1">
    <source>
        <dbReference type="ARBA" id="ARBA00000085"/>
    </source>
</evidence>
<evidence type="ECO:0000256" key="2">
    <source>
        <dbReference type="ARBA" id="ARBA00012438"/>
    </source>
</evidence>
<dbReference type="CDD" id="cd00082">
    <property type="entry name" value="HisKA"/>
    <property type="match status" value="1"/>
</dbReference>
<dbReference type="Pfam" id="PF00512">
    <property type="entry name" value="HisKA"/>
    <property type="match status" value="1"/>
</dbReference>
<dbReference type="Proteomes" id="UP001597213">
    <property type="component" value="Unassembled WGS sequence"/>
</dbReference>
<dbReference type="InterPro" id="IPR005467">
    <property type="entry name" value="His_kinase_dom"/>
</dbReference>
<dbReference type="RefSeq" id="WP_379143722.1">
    <property type="nucleotide sequence ID" value="NZ_JBHUEN010000043.1"/>
</dbReference>
<keyword evidence="7" id="KW-0067">ATP-binding</keyword>
<dbReference type="Gene3D" id="1.10.287.130">
    <property type="match status" value="1"/>
</dbReference>
<keyword evidence="4" id="KW-0808">Transferase</keyword>
<protein>
    <recommendedName>
        <fullName evidence="2">histidine kinase</fullName>
        <ecNumber evidence="2">2.7.13.3</ecNumber>
    </recommendedName>
</protein>
<proteinExistence type="predicted"/>
<dbReference type="SMART" id="SM00387">
    <property type="entry name" value="HATPase_c"/>
    <property type="match status" value="1"/>
</dbReference>
<sequence>MSWAVARDFRPAQPGPGWMALPLAAIILDARGRIAAMNDAAEPFLNMSSRSSLGQFLEAEPIAARVRISPPLGPMIAKVAGGHDALSQPAVRFDIGDRSGGHHTRLATIYLGPVEDPAGGVMMIISPTDTADRLGRGLAARTAARSAIGMAEMLAHEIKNPLAGIRGAAQLLAMSLPPDEQDLAELIVAESRRIVALLEEVERFGDTSAPVLAPVNLHNVLDRARRSAGVGFARGVRLVTDYDPSLPAAMADADKLVQVFLNLLKNAAEAMERAGHQDGTIRIRTFYDGTLRLAPTEAEPAGRALPLQVEVEDDGPGIPEGIAEQIFDPFVSGRENGTGLGLALVSKIVTDHRGFIGVESRPGRTVFRISLPKAEGET</sequence>
<evidence type="ECO:0000256" key="4">
    <source>
        <dbReference type="ARBA" id="ARBA00022679"/>
    </source>
</evidence>
<dbReference type="Pfam" id="PF02518">
    <property type="entry name" value="HATPase_c"/>
    <property type="match status" value="1"/>
</dbReference>
<organism evidence="10 11">
    <name type="scientific">Paracoccus pacificus</name>
    <dbReference type="NCBI Taxonomy" id="1463598"/>
    <lineage>
        <taxon>Bacteria</taxon>
        <taxon>Pseudomonadati</taxon>
        <taxon>Pseudomonadota</taxon>
        <taxon>Alphaproteobacteria</taxon>
        <taxon>Rhodobacterales</taxon>
        <taxon>Paracoccaceae</taxon>
        <taxon>Paracoccus</taxon>
    </lineage>
</organism>
<dbReference type="SUPFAM" id="SSF47384">
    <property type="entry name" value="Homodimeric domain of signal transducing histidine kinase"/>
    <property type="match status" value="1"/>
</dbReference>
<dbReference type="InterPro" id="IPR004358">
    <property type="entry name" value="Sig_transdc_His_kin-like_C"/>
</dbReference>
<dbReference type="Gene3D" id="3.30.565.10">
    <property type="entry name" value="Histidine kinase-like ATPase, C-terminal domain"/>
    <property type="match status" value="1"/>
</dbReference>
<evidence type="ECO:0000313" key="11">
    <source>
        <dbReference type="Proteomes" id="UP001597213"/>
    </source>
</evidence>
<dbReference type="PRINTS" id="PR00344">
    <property type="entry name" value="BCTRLSENSOR"/>
</dbReference>
<dbReference type="PANTHER" id="PTHR43065">
    <property type="entry name" value="SENSOR HISTIDINE KINASE"/>
    <property type="match status" value="1"/>
</dbReference>
<dbReference type="SMART" id="SM00388">
    <property type="entry name" value="HisKA"/>
    <property type="match status" value="1"/>
</dbReference>
<evidence type="ECO:0000256" key="8">
    <source>
        <dbReference type="ARBA" id="ARBA00023012"/>
    </source>
</evidence>
<dbReference type="InterPro" id="IPR036097">
    <property type="entry name" value="HisK_dim/P_sf"/>
</dbReference>
<keyword evidence="3" id="KW-0597">Phosphoprotein</keyword>
<evidence type="ECO:0000256" key="3">
    <source>
        <dbReference type="ARBA" id="ARBA00022553"/>
    </source>
</evidence>
<keyword evidence="11" id="KW-1185">Reference proteome</keyword>
<dbReference type="EMBL" id="JBHUEN010000043">
    <property type="protein sequence ID" value="MFD1882838.1"/>
    <property type="molecule type" value="Genomic_DNA"/>
</dbReference>
<evidence type="ECO:0000256" key="5">
    <source>
        <dbReference type="ARBA" id="ARBA00022741"/>
    </source>
</evidence>
<gene>
    <name evidence="10" type="ORF">ACFSCT_14035</name>
</gene>